<reference evidence="1" key="2">
    <citation type="submission" date="2015-06" db="UniProtKB">
        <authorList>
            <consortium name="EnsemblMetazoa"/>
        </authorList>
    </citation>
    <scope>IDENTIFICATION</scope>
</reference>
<dbReference type="HOGENOM" id="CLU_2239997_0_0_1"/>
<evidence type="ECO:0000313" key="1">
    <source>
        <dbReference type="EnsemblMetazoa" id="tetur12g03270.1"/>
    </source>
</evidence>
<dbReference type="Proteomes" id="UP000015104">
    <property type="component" value="Unassembled WGS sequence"/>
</dbReference>
<organism evidence="1 2">
    <name type="scientific">Tetranychus urticae</name>
    <name type="common">Two-spotted spider mite</name>
    <dbReference type="NCBI Taxonomy" id="32264"/>
    <lineage>
        <taxon>Eukaryota</taxon>
        <taxon>Metazoa</taxon>
        <taxon>Ecdysozoa</taxon>
        <taxon>Arthropoda</taxon>
        <taxon>Chelicerata</taxon>
        <taxon>Arachnida</taxon>
        <taxon>Acari</taxon>
        <taxon>Acariformes</taxon>
        <taxon>Trombidiformes</taxon>
        <taxon>Prostigmata</taxon>
        <taxon>Eleutherengona</taxon>
        <taxon>Raphignathae</taxon>
        <taxon>Tetranychoidea</taxon>
        <taxon>Tetranychidae</taxon>
        <taxon>Tetranychus</taxon>
    </lineage>
</organism>
<evidence type="ECO:0000313" key="2">
    <source>
        <dbReference type="Proteomes" id="UP000015104"/>
    </source>
</evidence>
<dbReference type="EnsemblMetazoa" id="tetur12g03270.1">
    <property type="protein sequence ID" value="tetur12g03270.1"/>
    <property type="gene ID" value="tetur12g03270"/>
</dbReference>
<dbReference type="AlphaFoldDB" id="T1KJ06"/>
<dbReference type="EMBL" id="CAEY01000115">
    <property type="status" value="NOT_ANNOTATED_CDS"/>
    <property type="molecule type" value="Genomic_DNA"/>
</dbReference>
<accession>T1KJ06</accession>
<sequence>MENIIHPVCEICVDTKNSEFFIADLKYLCAECANITDSEFPSIRFRNSPFCILYKICEAKAKWKCSKTGYNFCSECHIQTCLVKEKVDFICECWKSLQFVQKSEF</sequence>
<reference evidence="2" key="1">
    <citation type="submission" date="2011-08" db="EMBL/GenBank/DDBJ databases">
        <authorList>
            <person name="Rombauts S."/>
        </authorList>
    </citation>
    <scope>NUCLEOTIDE SEQUENCE</scope>
    <source>
        <strain evidence="2">London</strain>
    </source>
</reference>
<keyword evidence="2" id="KW-1185">Reference proteome</keyword>
<name>T1KJ06_TETUR</name>
<proteinExistence type="predicted"/>
<protein>
    <submittedName>
        <fullName evidence="1">Uncharacterized protein</fullName>
    </submittedName>
</protein>